<protein>
    <submittedName>
        <fullName evidence="2">Uncharacterized protein</fullName>
    </submittedName>
</protein>
<dbReference type="AlphaFoldDB" id="A0A2H3I0M0"/>
<feature type="region of interest" description="Disordered" evidence="1">
    <location>
        <begin position="21"/>
        <end position="44"/>
    </location>
</feature>
<dbReference type="EMBL" id="MABQ02000002">
    <property type="protein sequence ID" value="PCD43679.1"/>
    <property type="molecule type" value="Genomic_DNA"/>
</dbReference>
<gene>
    <name evidence="2" type="ORF">AU210_002769</name>
</gene>
<comment type="caution">
    <text evidence="2">The sequence shown here is derived from an EMBL/GenBank/DDBJ whole genome shotgun (WGS) entry which is preliminary data.</text>
</comment>
<sequence length="91" mass="9928">MQRKAGRTGTVAAACGLRLTVDGVSGGAPPRHRHRSSRSSTGAHEGVQQTFNFCSIQHTTLTISKLFAFAWRSSDYLDRADPQPEIDTQNI</sequence>
<evidence type="ECO:0000313" key="2">
    <source>
        <dbReference type="EMBL" id="PCD43679.1"/>
    </source>
</evidence>
<reference evidence="2 3" key="2">
    <citation type="journal article" date="2017" name="Sci. Rep.">
        <title>A mobile pathogenicity chromosome in Fusarium oxysporum for infection of multiple cucurbit species.</title>
        <authorList>
            <person name="van Dam P."/>
            <person name="Fokkens L."/>
            <person name="Ayukawa Y."/>
            <person name="van der Gragt M."/>
            <person name="Ter Horst A."/>
            <person name="Brankovics B."/>
            <person name="Houterman P.M."/>
            <person name="Arie T."/>
            <person name="Rep M."/>
        </authorList>
    </citation>
    <scope>NUCLEOTIDE SEQUENCE [LARGE SCALE GENOMIC DNA]</scope>
    <source>
        <strain evidence="2 3">Forc016</strain>
    </source>
</reference>
<evidence type="ECO:0000313" key="3">
    <source>
        <dbReference type="Proteomes" id="UP000219602"/>
    </source>
</evidence>
<reference evidence="2 3" key="1">
    <citation type="journal article" date="2016" name="Environ. Microbiol.">
        <title>Effector profiles distinguish formae speciales of Fusarium oxysporum.</title>
        <authorList>
            <person name="van Dam P."/>
            <person name="Fokkens L."/>
            <person name="Schmidt S.M."/>
            <person name="Linmans J.H."/>
            <person name="Kistler H.C."/>
            <person name="Ma L.J."/>
            <person name="Rep M."/>
        </authorList>
    </citation>
    <scope>NUCLEOTIDE SEQUENCE [LARGE SCALE GENOMIC DNA]</scope>
    <source>
        <strain evidence="2 3">Forc016</strain>
    </source>
</reference>
<accession>A0A2H3I0M0</accession>
<name>A0A2H3I0M0_FUSOX</name>
<evidence type="ECO:0000256" key="1">
    <source>
        <dbReference type="SAM" id="MobiDB-lite"/>
    </source>
</evidence>
<proteinExistence type="predicted"/>
<dbReference type="Proteomes" id="UP000219602">
    <property type="component" value="Chromosome 2"/>
</dbReference>
<organism evidence="2 3">
    <name type="scientific">Fusarium oxysporum f. sp. radicis-cucumerinum</name>
    <dbReference type="NCBI Taxonomy" id="327505"/>
    <lineage>
        <taxon>Eukaryota</taxon>
        <taxon>Fungi</taxon>
        <taxon>Dikarya</taxon>
        <taxon>Ascomycota</taxon>
        <taxon>Pezizomycotina</taxon>
        <taxon>Sordariomycetes</taxon>
        <taxon>Hypocreomycetidae</taxon>
        <taxon>Hypocreales</taxon>
        <taxon>Nectriaceae</taxon>
        <taxon>Fusarium</taxon>
        <taxon>Fusarium oxysporum species complex</taxon>
    </lineage>
</organism>